<dbReference type="EMBL" id="CP111020">
    <property type="protein sequence ID" value="WAR14838.1"/>
    <property type="molecule type" value="Genomic_DNA"/>
</dbReference>
<dbReference type="InterPro" id="IPR043198">
    <property type="entry name" value="Cyclin/Ssn8"/>
</dbReference>
<feature type="region of interest" description="Disordered" evidence="2">
    <location>
        <begin position="134"/>
        <end position="153"/>
    </location>
</feature>
<proteinExistence type="predicted"/>
<reference evidence="3" key="1">
    <citation type="submission" date="2022-11" db="EMBL/GenBank/DDBJ databases">
        <title>Centuries of genome instability and evolution in soft-shell clam transmissible cancer (bioRxiv).</title>
        <authorList>
            <person name="Hart S.F.M."/>
            <person name="Yonemitsu M.A."/>
            <person name="Giersch R.M."/>
            <person name="Beal B.F."/>
            <person name="Arriagada G."/>
            <person name="Davis B.W."/>
            <person name="Ostrander E.A."/>
            <person name="Goff S.P."/>
            <person name="Metzger M.J."/>
        </authorList>
    </citation>
    <scope>NUCLEOTIDE SEQUENCE</scope>
    <source>
        <strain evidence="3">MELC-2E11</strain>
        <tissue evidence="3">Siphon/mantle</tissue>
    </source>
</reference>
<evidence type="ECO:0000256" key="2">
    <source>
        <dbReference type="SAM" id="MobiDB-lite"/>
    </source>
</evidence>
<dbReference type="InterPro" id="IPR036915">
    <property type="entry name" value="Cyclin-like_sf"/>
</dbReference>
<evidence type="ECO:0000313" key="4">
    <source>
        <dbReference type="Proteomes" id="UP001164746"/>
    </source>
</evidence>
<dbReference type="SUPFAM" id="SSF47954">
    <property type="entry name" value="Cyclin-like"/>
    <property type="match status" value="1"/>
</dbReference>
<dbReference type="Gene3D" id="1.10.472.10">
    <property type="entry name" value="Cyclin-like"/>
    <property type="match status" value="1"/>
</dbReference>
<accession>A0ABY7EY26</accession>
<feature type="non-terminal residue" evidence="3">
    <location>
        <position position="226"/>
    </location>
</feature>
<evidence type="ECO:0000313" key="3">
    <source>
        <dbReference type="EMBL" id="WAR14838.1"/>
    </source>
</evidence>
<gene>
    <name evidence="3" type="ORF">MAR_004943</name>
</gene>
<keyword evidence="4" id="KW-1185">Reference proteome</keyword>
<evidence type="ECO:0000256" key="1">
    <source>
        <dbReference type="ARBA" id="ARBA00023127"/>
    </source>
</evidence>
<dbReference type="Proteomes" id="UP001164746">
    <property type="component" value="Chromosome 9"/>
</dbReference>
<sequence length="226" mass="25952">MNDSFRTDVFVRWHPETIACACIWLAARQLQVPLPNSPPWFELFGVDEDEIKEICLTILRLYARKKPNPEALEKRVTAARNLQLEAKKKARVRSQRSEEREVDQGHLIPVEATALHQKSGNTDLLRADLARSRRRNTLQRGAPKTRTNRGNVDTDREAEATLIPQRRITNQDTRNVQKTEAMITRIEIIRKIKTDITLQTGTLGNITGTDTRVHRGLINMRSIEDD</sequence>
<protein>
    <submittedName>
        <fullName evidence="3">CCNL2-like protein</fullName>
    </submittedName>
</protein>
<keyword evidence="1" id="KW-0195">Cyclin</keyword>
<dbReference type="PANTHER" id="PTHR10026">
    <property type="entry name" value="CYCLIN"/>
    <property type="match status" value="1"/>
</dbReference>
<organism evidence="3 4">
    <name type="scientific">Mya arenaria</name>
    <name type="common">Soft-shell clam</name>
    <dbReference type="NCBI Taxonomy" id="6604"/>
    <lineage>
        <taxon>Eukaryota</taxon>
        <taxon>Metazoa</taxon>
        <taxon>Spiralia</taxon>
        <taxon>Lophotrochozoa</taxon>
        <taxon>Mollusca</taxon>
        <taxon>Bivalvia</taxon>
        <taxon>Autobranchia</taxon>
        <taxon>Heteroconchia</taxon>
        <taxon>Euheterodonta</taxon>
        <taxon>Imparidentia</taxon>
        <taxon>Neoheterodontei</taxon>
        <taxon>Myida</taxon>
        <taxon>Myoidea</taxon>
        <taxon>Myidae</taxon>
        <taxon>Mya</taxon>
    </lineage>
</organism>
<name>A0ABY7EY26_MYAAR</name>